<evidence type="ECO:0000256" key="6">
    <source>
        <dbReference type="SAM" id="MobiDB-lite"/>
    </source>
</evidence>
<sequence length="524" mass="59841">MLKTKSTPINIPNNHNALAQKALQRFNLNNAPAKSKMSTSQVQQIITREQGARSSEYSYVIHWVVDFKYKPSKLSVNLGSFATPFKGSIYMEEIKKDLLKQANEKWNHNEVHDFVLISEAEFRFHRNRNPIPGTEHLKLDEFYAKHSEGPMNDLYVNNFPAAIIRPSKTAKERALYLLLTIDYKAYHARLSHISIQSTFKAPENLEQIDLRAYERSRVQFQRIDVELDAQYQIRLRVDSNAELISGRLDDKPFAHGGMKIVYNLQLGPKEFVAKRYYKFANHDENVGTNSIDEFKVSQNYKWLSLDAGRLAQCKVFLKEFYDFCQFNNIERIDCDIVISEHFLLKETEYTPSKASGIKLPADVLGLDEGMTWLIEPKRPSTFLKFTGTMSHTRTHTGGLTSETIHAFAHFVYIFTKQQLVLADLQGTRVSANGKNQLVLFDPMTHTVNGLSGAGDHGREGIHLFEQQHSCGPVCDAMGLSLPSESDEEALQVDHPTRRSRHTSSKVKITKYDPIRDDPTRDVNA</sequence>
<dbReference type="Proteomes" id="UP000518752">
    <property type="component" value="Unassembled WGS sequence"/>
</dbReference>
<keyword evidence="1" id="KW-0723">Serine/threonine-protein kinase</keyword>
<accession>A0A8H5CYH9</accession>
<evidence type="ECO:0000256" key="4">
    <source>
        <dbReference type="ARBA" id="ARBA00022777"/>
    </source>
</evidence>
<keyword evidence="3" id="KW-0547">Nucleotide-binding</keyword>
<evidence type="ECO:0000259" key="7">
    <source>
        <dbReference type="PROSITE" id="PS51158"/>
    </source>
</evidence>
<keyword evidence="4" id="KW-0418">Kinase</keyword>
<dbReference type="InterPro" id="IPR051852">
    <property type="entry name" value="Alpha-type_PK"/>
</dbReference>
<evidence type="ECO:0000256" key="5">
    <source>
        <dbReference type="ARBA" id="ARBA00022840"/>
    </source>
</evidence>
<feature type="domain" description="Alpha-type protein kinase" evidence="7">
    <location>
        <begin position="212"/>
        <end position="484"/>
    </location>
</feature>
<feature type="compositionally biased region" description="Basic residues" evidence="6">
    <location>
        <begin position="497"/>
        <end position="508"/>
    </location>
</feature>
<dbReference type="SUPFAM" id="SSF56112">
    <property type="entry name" value="Protein kinase-like (PK-like)"/>
    <property type="match status" value="1"/>
</dbReference>
<dbReference type="Pfam" id="PF02816">
    <property type="entry name" value="Alpha_kinase"/>
    <property type="match status" value="1"/>
</dbReference>
<dbReference type="InterPro" id="IPR011009">
    <property type="entry name" value="Kinase-like_dom_sf"/>
</dbReference>
<evidence type="ECO:0000313" key="8">
    <source>
        <dbReference type="EMBL" id="KAF5350300.1"/>
    </source>
</evidence>
<dbReference type="AlphaFoldDB" id="A0A8H5CYH9"/>
<dbReference type="GO" id="GO:1903013">
    <property type="term" value="P:response to differentiation-inducing factor 1"/>
    <property type="evidence" value="ECO:0007669"/>
    <property type="project" value="TreeGrafter"/>
</dbReference>
<evidence type="ECO:0000313" key="9">
    <source>
        <dbReference type="Proteomes" id="UP000518752"/>
    </source>
</evidence>
<dbReference type="GO" id="GO:0005524">
    <property type="term" value="F:ATP binding"/>
    <property type="evidence" value="ECO:0007669"/>
    <property type="project" value="UniProtKB-KW"/>
</dbReference>
<evidence type="ECO:0000256" key="1">
    <source>
        <dbReference type="ARBA" id="ARBA00022527"/>
    </source>
</evidence>
<keyword evidence="9" id="KW-1185">Reference proteome</keyword>
<dbReference type="OrthoDB" id="2915404at2759"/>
<dbReference type="PANTHER" id="PTHR45992">
    <property type="entry name" value="EUKARYOTIC ELONGATION FACTOR 2 KINASE-RELATED"/>
    <property type="match status" value="1"/>
</dbReference>
<reference evidence="8 9" key="1">
    <citation type="journal article" date="2020" name="ISME J.">
        <title>Uncovering the hidden diversity of litter-decomposition mechanisms in mushroom-forming fungi.</title>
        <authorList>
            <person name="Floudas D."/>
            <person name="Bentzer J."/>
            <person name="Ahren D."/>
            <person name="Johansson T."/>
            <person name="Persson P."/>
            <person name="Tunlid A."/>
        </authorList>
    </citation>
    <scope>NUCLEOTIDE SEQUENCE [LARGE SCALE GENOMIC DNA]</scope>
    <source>
        <strain evidence="8 9">CBS 406.79</strain>
    </source>
</reference>
<evidence type="ECO:0000256" key="2">
    <source>
        <dbReference type="ARBA" id="ARBA00022679"/>
    </source>
</evidence>
<name>A0A8H5CYH9_9AGAR</name>
<dbReference type="GO" id="GO:0031037">
    <property type="term" value="P:myosin II filament disassembly"/>
    <property type="evidence" value="ECO:0007669"/>
    <property type="project" value="TreeGrafter"/>
</dbReference>
<dbReference type="GO" id="GO:0004674">
    <property type="term" value="F:protein serine/threonine kinase activity"/>
    <property type="evidence" value="ECO:0007669"/>
    <property type="project" value="UniProtKB-KW"/>
</dbReference>
<evidence type="ECO:0000256" key="3">
    <source>
        <dbReference type="ARBA" id="ARBA00022741"/>
    </source>
</evidence>
<dbReference type="InterPro" id="IPR004166">
    <property type="entry name" value="a-kinase_dom"/>
</dbReference>
<organism evidence="8 9">
    <name type="scientific">Collybiopsis confluens</name>
    <dbReference type="NCBI Taxonomy" id="2823264"/>
    <lineage>
        <taxon>Eukaryota</taxon>
        <taxon>Fungi</taxon>
        <taxon>Dikarya</taxon>
        <taxon>Basidiomycota</taxon>
        <taxon>Agaricomycotina</taxon>
        <taxon>Agaricomycetes</taxon>
        <taxon>Agaricomycetidae</taxon>
        <taxon>Agaricales</taxon>
        <taxon>Marasmiineae</taxon>
        <taxon>Omphalotaceae</taxon>
        <taxon>Collybiopsis</taxon>
    </lineage>
</organism>
<dbReference type="PANTHER" id="PTHR45992:SF2">
    <property type="entry name" value="EUKARYOTIC ELONGATION FACTOR 2 KINASE"/>
    <property type="match status" value="1"/>
</dbReference>
<dbReference type="PROSITE" id="PS51158">
    <property type="entry name" value="ALPHA_KINASE"/>
    <property type="match status" value="1"/>
</dbReference>
<dbReference type="SMART" id="SM00811">
    <property type="entry name" value="Alpha_kinase"/>
    <property type="match status" value="1"/>
</dbReference>
<proteinExistence type="predicted"/>
<feature type="compositionally biased region" description="Basic and acidic residues" evidence="6">
    <location>
        <begin position="509"/>
        <end position="524"/>
    </location>
</feature>
<gene>
    <name evidence="8" type="ORF">D9757_013191</name>
</gene>
<comment type="caution">
    <text evidence="8">The sequence shown here is derived from an EMBL/GenBank/DDBJ whole genome shotgun (WGS) entry which is preliminary data.</text>
</comment>
<dbReference type="Gene3D" id="3.20.200.10">
    <property type="entry name" value="MHCK/EF2 kinase"/>
    <property type="match status" value="1"/>
</dbReference>
<keyword evidence="5" id="KW-0067">ATP-binding</keyword>
<keyword evidence="2" id="KW-0808">Transferase</keyword>
<dbReference type="EMBL" id="JAACJN010000296">
    <property type="protein sequence ID" value="KAF5350300.1"/>
    <property type="molecule type" value="Genomic_DNA"/>
</dbReference>
<protein>
    <recommendedName>
        <fullName evidence="7">Alpha-type protein kinase domain-containing protein</fullName>
    </recommendedName>
</protein>
<dbReference type="CDD" id="cd04515">
    <property type="entry name" value="Alpha_kinase"/>
    <property type="match status" value="1"/>
</dbReference>
<feature type="region of interest" description="Disordered" evidence="6">
    <location>
        <begin position="485"/>
        <end position="524"/>
    </location>
</feature>